<dbReference type="GO" id="GO:0005524">
    <property type="term" value="F:ATP binding"/>
    <property type="evidence" value="ECO:0007669"/>
    <property type="project" value="TreeGrafter"/>
</dbReference>
<reference evidence="2 3" key="1">
    <citation type="submission" date="2017-09" db="EMBL/GenBank/DDBJ databases">
        <title>Depth-based differentiation of microbial function through sediment-hosted aquifers and enrichment of novel symbionts in the deep terrestrial subsurface.</title>
        <authorList>
            <person name="Probst A.J."/>
            <person name="Ladd B."/>
            <person name="Jarett J.K."/>
            <person name="Geller-Mcgrath D.E."/>
            <person name="Sieber C.M."/>
            <person name="Emerson J.B."/>
            <person name="Anantharaman K."/>
            <person name="Thomas B.C."/>
            <person name="Malmstrom R."/>
            <person name="Stieglmeier M."/>
            <person name="Klingl A."/>
            <person name="Woyke T."/>
            <person name="Ryan C.M."/>
            <person name="Banfield J.F."/>
        </authorList>
    </citation>
    <scope>NUCLEOTIDE SEQUENCE [LARGE SCALE GENOMIC DNA]</scope>
    <source>
        <strain evidence="2">CG07_land_8_20_14_0_80_42_15</strain>
    </source>
</reference>
<evidence type="ECO:0000313" key="3">
    <source>
        <dbReference type="Proteomes" id="UP000230052"/>
    </source>
</evidence>
<dbReference type="SUPFAM" id="SSF52540">
    <property type="entry name" value="P-loop containing nucleoside triphosphate hydrolases"/>
    <property type="match status" value="1"/>
</dbReference>
<comment type="caution">
    <text evidence="2">The sequence shown here is derived from an EMBL/GenBank/DDBJ whole genome shotgun (WGS) entry which is preliminary data.</text>
</comment>
<dbReference type="InterPro" id="IPR027417">
    <property type="entry name" value="P-loop_NTPase"/>
</dbReference>
<dbReference type="PIRSF" id="PIRSF005647">
    <property type="entry name" value="CooC"/>
    <property type="match status" value="1"/>
</dbReference>
<evidence type="ECO:0000259" key="1">
    <source>
        <dbReference type="Pfam" id="PF01656"/>
    </source>
</evidence>
<dbReference type="PANTHER" id="PTHR43384:SF7">
    <property type="entry name" value="CARBON-MONOXIDE DEHYDROGENASE ACCESSORY PROTEIN"/>
    <property type="match status" value="1"/>
</dbReference>
<gene>
    <name evidence="2" type="ORF">COS99_02385</name>
</gene>
<evidence type="ECO:0000313" key="2">
    <source>
        <dbReference type="EMBL" id="PIU42055.1"/>
    </source>
</evidence>
<dbReference type="InterPro" id="IPR050625">
    <property type="entry name" value="ParA/MinD_ATPase"/>
</dbReference>
<dbReference type="GO" id="GO:0051782">
    <property type="term" value="P:negative regulation of cell division"/>
    <property type="evidence" value="ECO:0007669"/>
    <property type="project" value="TreeGrafter"/>
</dbReference>
<proteinExistence type="predicted"/>
<dbReference type="GO" id="GO:0016887">
    <property type="term" value="F:ATP hydrolysis activity"/>
    <property type="evidence" value="ECO:0007669"/>
    <property type="project" value="TreeGrafter"/>
</dbReference>
<dbReference type="Gene3D" id="3.40.50.300">
    <property type="entry name" value="P-loop containing nucleotide triphosphate hydrolases"/>
    <property type="match status" value="1"/>
</dbReference>
<dbReference type="AlphaFoldDB" id="A0A2J0KUH2"/>
<dbReference type="Proteomes" id="UP000230052">
    <property type="component" value="Unassembled WGS sequence"/>
</dbReference>
<protein>
    <submittedName>
        <fullName evidence="2">Carbon monoxide dehydrogenase</fullName>
    </submittedName>
</protein>
<accession>A0A2J0KUH2</accession>
<sequence>MSAIIGFAGKGGTGKTTVASLVISWLVKNKKTPILAIDADPNSTLAETLGLKDDKGIVQIVDEFSREKETLPTGLSKERFFEQKIQELLNETDGFDLLSMGRPEGPGCYCYINNVLRGIMERLTKSYMYTVIDNEAGMEHLSRRTARAINVLFIISDETPVGIRSARRICDLVKELEIKIKSTYLIVNRNKNTSEEMTKEIKNSKLKLAGTIPEDEQIYKLSAEGKPVSELRDESPAKKAIDNICKSFIDGI</sequence>
<dbReference type="Pfam" id="PF01656">
    <property type="entry name" value="CbiA"/>
    <property type="match status" value="1"/>
</dbReference>
<dbReference type="GO" id="GO:0005829">
    <property type="term" value="C:cytosol"/>
    <property type="evidence" value="ECO:0007669"/>
    <property type="project" value="TreeGrafter"/>
</dbReference>
<dbReference type="InterPro" id="IPR002586">
    <property type="entry name" value="CobQ/CobB/MinD/ParA_Nub-bd_dom"/>
</dbReference>
<dbReference type="EMBL" id="PEWV01000022">
    <property type="protein sequence ID" value="PIU42055.1"/>
    <property type="molecule type" value="Genomic_DNA"/>
</dbReference>
<dbReference type="GO" id="GO:0009898">
    <property type="term" value="C:cytoplasmic side of plasma membrane"/>
    <property type="evidence" value="ECO:0007669"/>
    <property type="project" value="TreeGrafter"/>
</dbReference>
<feature type="domain" description="CobQ/CobB/MinD/ParA nucleotide binding" evidence="1">
    <location>
        <begin position="8"/>
        <end position="228"/>
    </location>
</feature>
<dbReference type="PANTHER" id="PTHR43384">
    <property type="entry name" value="SEPTUM SITE-DETERMINING PROTEIN MIND HOMOLOG, CHLOROPLASTIC-RELATED"/>
    <property type="match status" value="1"/>
</dbReference>
<organism evidence="2 3">
    <name type="scientific">Candidatus Aquitaenariimonas noxiae</name>
    <dbReference type="NCBI Taxonomy" id="1974741"/>
    <lineage>
        <taxon>Bacteria</taxon>
        <taxon>Pseudomonadati</taxon>
        <taxon>Candidatus Omnitrophota</taxon>
        <taxon>Candidatus Aquitaenariimonas</taxon>
    </lineage>
</organism>
<dbReference type="InterPro" id="IPR014433">
    <property type="entry name" value="CooC"/>
</dbReference>
<name>A0A2J0KUH2_9BACT</name>